<reference evidence="2" key="1">
    <citation type="journal article" date="2011" name="Nat. Commun.">
        <title>Effector diversification within compartments of the Leptosphaeria maculans genome affected by Repeat-Induced Point mutations.</title>
        <authorList>
            <person name="Rouxel T."/>
            <person name="Grandaubert J."/>
            <person name="Hane J.K."/>
            <person name="Hoede C."/>
            <person name="van de Wouw A.P."/>
            <person name="Couloux A."/>
            <person name="Dominguez V."/>
            <person name="Anthouard V."/>
            <person name="Bally P."/>
            <person name="Bourras S."/>
            <person name="Cozijnsen A.J."/>
            <person name="Ciuffetti L.M."/>
            <person name="Degrave A."/>
            <person name="Dilmaghani A."/>
            <person name="Duret L."/>
            <person name="Fudal I."/>
            <person name="Goodwin S.B."/>
            <person name="Gout L."/>
            <person name="Glaser N."/>
            <person name="Linglin J."/>
            <person name="Kema G.H.J."/>
            <person name="Lapalu N."/>
            <person name="Lawrence C.B."/>
            <person name="May K."/>
            <person name="Meyer M."/>
            <person name="Ollivier B."/>
            <person name="Poulain J."/>
            <person name="Schoch C.L."/>
            <person name="Simon A."/>
            <person name="Spatafora J.W."/>
            <person name="Stachowiak A."/>
            <person name="Turgeon B.G."/>
            <person name="Tyler B.M."/>
            <person name="Vincent D."/>
            <person name="Weissenbach J."/>
            <person name="Amselem J."/>
            <person name="Quesneville H."/>
            <person name="Oliver R.P."/>
            <person name="Wincker P."/>
            <person name="Balesdent M.-H."/>
            <person name="Howlett B.J."/>
        </authorList>
    </citation>
    <scope>NUCLEOTIDE SEQUENCE [LARGE SCALE GENOMIC DNA]</scope>
    <source>
        <strain evidence="2">JN3 / isolate v23.1.3 / race Av1-4-5-6-7-8</strain>
    </source>
</reference>
<evidence type="ECO:0000313" key="1">
    <source>
        <dbReference type="EMBL" id="CBX95068.1"/>
    </source>
</evidence>
<dbReference type="AlphaFoldDB" id="E4ZUI9"/>
<dbReference type="HOGENOM" id="CLU_2868080_0_0_1"/>
<dbReference type="EMBL" id="FP929126">
    <property type="protein sequence ID" value="CBX95068.1"/>
    <property type="molecule type" value="Genomic_DNA"/>
</dbReference>
<keyword evidence="2" id="KW-1185">Reference proteome</keyword>
<dbReference type="InParanoid" id="E4ZUI9"/>
<protein>
    <submittedName>
        <fullName evidence="1">Predicted protein</fullName>
    </submittedName>
</protein>
<sequence>MSTGVSSSSTNRAVCSVGFESSSGRSNRSRVLISGDWASRKDRDVMIVHATVDVGASTTFVRSN</sequence>
<proteinExistence type="predicted"/>
<gene>
    <name evidence="1" type="ORF">LEMA_uP114830.1</name>
</gene>
<accession>E4ZUI9</accession>
<organism evidence="2">
    <name type="scientific">Leptosphaeria maculans (strain JN3 / isolate v23.1.3 / race Av1-4-5-6-7-8)</name>
    <name type="common">Blackleg fungus</name>
    <name type="synonym">Phoma lingam</name>
    <dbReference type="NCBI Taxonomy" id="985895"/>
    <lineage>
        <taxon>Eukaryota</taxon>
        <taxon>Fungi</taxon>
        <taxon>Dikarya</taxon>
        <taxon>Ascomycota</taxon>
        <taxon>Pezizomycotina</taxon>
        <taxon>Dothideomycetes</taxon>
        <taxon>Pleosporomycetidae</taxon>
        <taxon>Pleosporales</taxon>
        <taxon>Pleosporineae</taxon>
        <taxon>Leptosphaeriaceae</taxon>
        <taxon>Plenodomus</taxon>
        <taxon>Plenodomus lingam/Leptosphaeria maculans species complex</taxon>
    </lineage>
</organism>
<dbReference type="Proteomes" id="UP000002668">
    <property type="component" value="Genome"/>
</dbReference>
<dbReference type="VEuPathDB" id="FungiDB:LEMA_uP114830.1"/>
<name>E4ZUI9_LEPMJ</name>
<evidence type="ECO:0000313" key="2">
    <source>
        <dbReference type="Proteomes" id="UP000002668"/>
    </source>
</evidence>